<dbReference type="SUPFAM" id="SSF48452">
    <property type="entry name" value="TPR-like"/>
    <property type="match status" value="1"/>
</dbReference>
<dbReference type="Pfam" id="PF20703">
    <property type="entry name" value="nSTAND1"/>
    <property type="match status" value="1"/>
</dbReference>
<dbReference type="InterPro" id="IPR027417">
    <property type="entry name" value="P-loop_NTPase"/>
</dbReference>
<dbReference type="Gene3D" id="1.25.40.10">
    <property type="entry name" value="Tetratricopeptide repeat domain"/>
    <property type="match status" value="1"/>
</dbReference>
<feature type="region of interest" description="Disordered" evidence="1">
    <location>
        <begin position="588"/>
        <end position="635"/>
    </location>
</feature>
<dbReference type="Proteomes" id="UP000614047">
    <property type="component" value="Unassembled WGS sequence"/>
</dbReference>
<evidence type="ECO:0000259" key="2">
    <source>
        <dbReference type="Pfam" id="PF20703"/>
    </source>
</evidence>
<dbReference type="SUPFAM" id="SSF52540">
    <property type="entry name" value="P-loop containing nucleoside triphosphate hydrolases"/>
    <property type="match status" value="1"/>
</dbReference>
<dbReference type="InterPro" id="IPR049052">
    <property type="entry name" value="nSTAND1"/>
</dbReference>
<sequence length="693" mass="74468">MITNSVVEGTPPFVGTRPFGIEDDHIFFGRDREIREVSGLWRGHRLTLLHGGAGVGKTSLVCAGVIPRLRAEGEHVLPPGHLWRRNAYPAAAFPAQNVFTLALLSSWHPSESPTRVAGLSVLDFLRRRGSKDRFGLPVRTFAAIDHADLLFRDSVPHRRQRRRFLDQLVEAMNGVPDLHLLLAAREEHLDELRALGERLAGDTGAAYALGAFDRAAAVQAVRRPLDGTGRSPGPDTVEALVDELRTIRTPWAVTAQQIPTVAPAMLQLVCARLWADLTAEPAPPAERLAADVGQVLTEFCGQALATVAADHRRAPGEIVSWFRATFAGRGGPVTARHAGAEPPGAEVSGAVLRAVEDLHLIRVARRDGNRLYELHHPRMIEPVRTLGARPGPVRRLEPAERLREAERALSEGAGELARHHAEAVVRACGKGDLRTLAEAERLLGNIACEHDRPETAAEHYRSAASVFEVLQDTRAVGLLLAALGRLLMDGSAAEAVRELRTAANRLPNDLVVQVALAQALWQAGRTRAALAVLDTVLTRDGDTPEALRARGEMLADLGHAEPALRDLRRVDHHDRASTHAAWMLAETSRRPGPAGAPEGSAAAPEGAETGQEAALPASGRGEATWPDPGGVPVENVESGPVLLRVARTHRLRGQDGAAAGLAARALAARRPPLPPQLRDEAFRLMGPGPHGDA</sequence>
<dbReference type="Pfam" id="PF14559">
    <property type="entry name" value="TPR_19"/>
    <property type="match status" value="1"/>
</dbReference>
<feature type="compositionally biased region" description="Low complexity" evidence="1">
    <location>
        <begin position="591"/>
        <end position="608"/>
    </location>
</feature>
<evidence type="ECO:0000313" key="4">
    <source>
        <dbReference type="Proteomes" id="UP000614047"/>
    </source>
</evidence>
<dbReference type="AlphaFoldDB" id="A0A931DQ05"/>
<evidence type="ECO:0000313" key="3">
    <source>
        <dbReference type="EMBL" id="MBG6092649.1"/>
    </source>
</evidence>
<protein>
    <submittedName>
        <fullName evidence="3">Flp pilus assembly protein TadD</fullName>
    </submittedName>
</protein>
<feature type="domain" description="Novel STAND NTPase 1" evidence="2">
    <location>
        <begin position="12"/>
        <end position="274"/>
    </location>
</feature>
<accession>A0A931DQ05</accession>
<organism evidence="3 4">
    <name type="scientific">Actinomadura viridis</name>
    <dbReference type="NCBI Taxonomy" id="58110"/>
    <lineage>
        <taxon>Bacteria</taxon>
        <taxon>Bacillati</taxon>
        <taxon>Actinomycetota</taxon>
        <taxon>Actinomycetes</taxon>
        <taxon>Streptosporangiales</taxon>
        <taxon>Thermomonosporaceae</taxon>
        <taxon>Actinomadura</taxon>
    </lineage>
</organism>
<evidence type="ECO:0000256" key="1">
    <source>
        <dbReference type="SAM" id="MobiDB-lite"/>
    </source>
</evidence>
<dbReference type="InterPro" id="IPR011990">
    <property type="entry name" value="TPR-like_helical_dom_sf"/>
</dbReference>
<gene>
    <name evidence="3" type="ORF">IW256_006762</name>
</gene>
<name>A0A931DQ05_9ACTN</name>
<comment type="caution">
    <text evidence="3">The sequence shown here is derived from an EMBL/GenBank/DDBJ whole genome shotgun (WGS) entry which is preliminary data.</text>
</comment>
<reference evidence="3" key="1">
    <citation type="submission" date="2020-11" db="EMBL/GenBank/DDBJ databases">
        <title>Sequencing the genomes of 1000 actinobacteria strains.</title>
        <authorList>
            <person name="Klenk H.-P."/>
        </authorList>
    </citation>
    <scope>NUCLEOTIDE SEQUENCE</scope>
    <source>
        <strain evidence="3">DSM 43175</strain>
    </source>
</reference>
<dbReference type="RefSeq" id="WP_197014803.1">
    <property type="nucleotide sequence ID" value="NZ_BAABES010000009.1"/>
</dbReference>
<feature type="region of interest" description="Disordered" evidence="1">
    <location>
        <begin position="667"/>
        <end position="693"/>
    </location>
</feature>
<dbReference type="EMBL" id="JADOUA010000001">
    <property type="protein sequence ID" value="MBG6092649.1"/>
    <property type="molecule type" value="Genomic_DNA"/>
</dbReference>
<proteinExistence type="predicted"/>
<keyword evidence="4" id="KW-1185">Reference proteome</keyword>